<evidence type="ECO:0000313" key="3">
    <source>
        <dbReference type="Proteomes" id="UP000601435"/>
    </source>
</evidence>
<gene>
    <name evidence="2" type="ORF">SNEC2469_LOCUS24354</name>
</gene>
<feature type="compositionally biased region" description="Basic and acidic residues" evidence="1">
    <location>
        <begin position="232"/>
        <end position="251"/>
    </location>
</feature>
<keyword evidence="3" id="KW-1185">Reference proteome</keyword>
<dbReference type="Proteomes" id="UP000601435">
    <property type="component" value="Unassembled WGS sequence"/>
</dbReference>
<feature type="region of interest" description="Disordered" evidence="1">
    <location>
        <begin position="168"/>
        <end position="251"/>
    </location>
</feature>
<proteinExistence type="predicted"/>
<name>A0A812ZBN6_9DINO</name>
<dbReference type="OrthoDB" id="442097at2759"/>
<accession>A0A812ZBN6</accession>
<feature type="compositionally biased region" description="Low complexity" evidence="1">
    <location>
        <begin position="175"/>
        <end position="191"/>
    </location>
</feature>
<feature type="compositionally biased region" description="Basic and acidic residues" evidence="1">
    <location>
        <begin position="212"/>
        <end position="225"/>
    </location>
</feature>
<protein>
    <submittedName>
        <fullName evidence="2">Uncharacterized protein</fullName>
    </submittedName>
</protein>
<evidence type="ECO:0000313" key="2">
    <source>
        <dbReference type="EMBL" id="CAE7819280.1"/>
    </source>
</evidence>
<organism evidence="2 3">
    <name type="scientific">Symbiodinium necroappetens</name>
    <dbReference type="NCBI Taxonomy" id="1628268"/>
    <lineage>
        <taxon>Eukaryota</taxon>
        <taxon>Sar</taxon>
        <taxon>Alveolata</taxon>
        <taxon>Dinophyceae</taxon>
        <taxon>Suessiales</taxon>
        <taxon>Symbiodiniaceae</taxon>
        <taxon>Symbiodinium</taxon>
    </lineage>
</organism>
<evidence type="ECO:0000256" key="1">
    <source>
        <dbReference type="SAM" id="MobiDB-lite"/>
    </source>
</evidence>
<dbReference type="EMBL" id="CAJNJA010046733">
    <property type="protein sequence ID" value="CAE7819280.1"/>
    <property type="molecule type" value="Genomic_DNA"/>
</dbReference>
<sequence>MSGAKMTKAELQKRLQMLGETPPAGWTKVQLASRLAEISEESETTLSERDAAKMVNKCKTKVALQELLTEHQVYYTKHQNSDQLKSSMLKYLMENKVPASENNYMGFGKHSQLTYGETLVFMPAYVEWCVTTAAEEPECHWRLRRFARWVQGLGEGEKKEITKRIQIEHHGSPPKKSYAATSASSSTTNNENKWEMVSDLEMIPAEANDQSSKIRELENELRQLRDMIQAKTETDKELSSARKKANRNDEL</sequence>
<dbReference type="AlphaFoldDB" id="A0A812ZBN6"/>
<comment type="caution">
    <text evidence="2">The sequence shown here is derived from an EMBL/GenBank/DDBJ whole genome shotgun (WGS) entry which is preliminary data.</text>
</comment>
<reference evidence="2" key="1">
    <citation type="submission" date="2021-02" db="EMBL/GenBank/DDBJ databases">
        <authorList>
            <person name="Dougan E. K."/>
            <person name="Rhodes N."/>
            <person name="Thang M."/>
            <person name="Chan C."/>
        </authorList>
    </citation>
    <scope>NUCLEOTIDE SEQUENCE</scope>
</reference>